<gene>
    <name evidence="1" type="ORF">FWILDA_LOCUS11400</name>
</gene>
<protein>
    <submittedName>
        <fullName evidence="1">2863_t:CDS:1</fullName>
    </submittedName>
</protein>
<feature type="non-terminal residue" evidence="1">
    <location>
        <position position="70"/>
    </location>
</feature>
<keyword evidence="2" id="KW-1185">Reference proteome</keyword>
<sequence>MMCKSVVKQKNNDLKFIPYVAPKVSKEAVSSTPAPSSSLTSTSVLTNLGLEIVQEAFGSLPEKTMNEDCC</sequence>
<evidence type="ECO:0000313" key="2">
    <source>
        <dbReference type="Proteomes" id="UP001153678"/>
    </source>
</evidence>
<reference evidence="1" key="1">
    <citation type="submission" date="2022-08" db="EMBL/GenBank/DDBJ databases">
        <authorList>
            <person name="Kallberg Y."/>
            <person name="Tangrot J."/>
            <person name="Rosling A."/>
        </authorList>
    </citation>
    <scope>NUCLEOTIDE SEQUENCE</scope>
    <source>
        <strain evidence="1">Wild A</strain>
    </source>
</reference>
<dbReference type="Proteomes" id="UP001153678">
    <property type="component" value="Unassembled WGS sequence"/>
</dbReference>
<name>A0A9W4SWE4_9GLOM</name>
<dbReference type="EMBL" id="CAMKVN010003219">
    <property type="protein sequence ID" value="CAI2184076.1"/>
    <property type="molecule type" value="Genomic_DNA"/>
</dbReference>
<organism evidence="1 2">
    <name type="scientific">Funneliformis geosporum</name>
    <dbReference type="NCBI Taxonomy" id="1117311"/>
    <lineage>
        <taxon>Eukaryota</taxon>
        <taxon>Fungi</taxon>
        <taxon>Fungi incertae sedis</taxon>
        <taxon>Mucoromycota</taxon>
        <taxon>Glomeromycotina</taxon>
        <taxon>Glomeromycetes</taxon>
        <taxon>Glomerales</taxon>
        <taxon>Glomeraceae</taxon>
        <taxon>Funneliformis</taxon>
    </lineage>
</organism>
<comment type="caution">
    <text evidence="1">The sequence shown here is derived from an EMBL/GenBank/DDBJ whole genome shotgun (WGS) entry which is preliminary data.</text>
</comment>
<accession>A0A9W4SWE4</accession>
<proteinExistence type="predicted"/>
<evidence type="ECO:0000313" key="1">
    <source>
        <dbReference type="EMBL" id="CAI2184076.1"/>
    </source>
</evidence>
<feature type="non-terminal residue" evidence="1">
    <location>
        <position position="1"/>
    </location>
</feature>
<dbReference type="AlphaFoldDB" id="A0A9W4SWE4"/>